<dbReference type="GO" id="GO:0009234">
    <property type="term" value="P:menaquinone biosynthetic process"/>
    <property type="evidence" value="ECO:0007669"/>
    <property type="project" value="UniProtKB-UniRule"/>
</dbReference>
<evidence type="ECO:0000256" key="8">
    <source>
        <dbReference type="HAMAP-Rule" id="MF_01937"/>
    </source>
</evidence>
<keyword evidence="4 8" id="KW-0808">Transferase</keyword>
<dbReference type="EC" id="2.5.1.74" evidence="8 9"/>
<evidence type="ECO:0000256" key="9">
    <source>
        <dbReference type="NCBIfam" id="TIGR00751"/>
    </source>
</evidence>
<feature type="transmembrane region" description="Helical" evidence="8">
    <location>
        <begin position="220"/>
        <end position="241"/>
    </location>
</feature>
<evidence type="ECO:0000256" key="1">
    <source>
        <dbReference type="ARBA" id="ARBA00004141"/>
    </source>
</evidence>
<keyword evidence="11" id="KW-1185">Reference proteome</keyword>
<accession>A0A227KPW8</accession>
<dbReference type="GO" id="GO:0005886">
    <property type="term" value="C:plasma membrane"/>
    <property type="evidence" value="ECO:0007669"/>
    <property type="project" value="UniProtKB-SubCell"/>
</dbReference>
<dbReference type="CDD" id="cd13962">
    <property type="entry name" value="PT_UbiA_UBIAD1"/>
    <property type="match status" value="1"/>
</dbReference>
<comment type="caution">
    <text evidence="10">The sequence shown here is derived from an EMBL/GenBank/DDBJ whole genome shotgun (WGS) entry which is preliminary data.</text>
</comment>
<dbReference type="PIRSF" id="PIRSF005355">
    <property type="entry name" value="UBIAD1"/>
    <property type="match status" value="1"/>
</dbReference>
<gene>
    <name evidence="8" type="primary">menA</name>
    <name evidence="10" type="ORF">ADH67_04085</name>
</gene>
<dbReference type="AlphaFoldDB" id="A0A227KPW8"/>
<dbReference type="HAMAP" id="MF_01937">
    <property type="entry name" value="MenA_1"/>
    <property type="match status" value="1"/>
</dbReference>
<feature type="transmembrane region" description="Helical" evidence="8">
    <location>
        <begin position="247"/>
        <end position="266"/>
    </location>
</feature>
<feature type="transmembrane region" description="Helical" evidence="8">
    <location>
        <begin position="123"/>
        <end position="140"/>
    </location>
</feature>
<feature type="transmembrane region" description="Helical" evidence="8">
    <location>
        <begin position="286"/>
        <end position="304"/>
    </location>
</feature>
<dbReference type="InterPro" id="IPR000537">
    <property type="entry name" value="UbiA_prenyltransferase"/>
</dbReference>
<evidence type="ECO:0000313" key="11">
    <source>
        <dbReference type="Proteomes" id="UP000214610"/>
    </source>
</evidence>
<dbReference type="GeneID" id="78362402"/>
<dbReference type="Proteomes" id="UP000214610">
    <property type="component" value="Unassembled WGS sequence"/>
</dbReference>
<dbReference type="GO" id="GO:0046428">
    <property type="term" value="F:1,4-dihydroxy-2-naphthoate polyprenyltransferase activity"/>
    <property type="evidence" value="ECO:0007669"/>
    <property type="project" value="UniProtKB-UniRule"/>
</dbReference>
<keyword evidence="2 8" id="KW-0474">Menaquinone biosynthesis</keyword>
<comment type="subcellular location">
    <subcellularLocation>
        <location evidence="8">Cell membrane</location>
        <topology evidence="8">Multi-pass membrane protein</topology>
    </subcellularLocation>
    <subcellularLocation>
        <location evidence="1">Membrane</location>
        <topology evidence="1">Multi-pass membrane protein</topology>
    </subcellularLocation>
</comment>
<feature type="transmembrane region" description="Helical" evidence="8">
    <location>
        <begin position="21"/>
        <end position="39"/>
    </location>
</feature>
<evidence type="ECO:0000313" key="10">
    <source>
        <dbReference type="EMBL" id="OXE50189.1"/>
    </source>
</evidence>
<dbReference type="PANTHER" id="PTHR13929:SF0">
    <property type="entry name" value="UBIA PRENYLTRANSFERASE DOMAIN-CONTAINING PROTEIN 1"/>
    <property type="match status" value="1"/>
</dbReference>
<comment type="similarity">
    <text evidence="8">Belongs to the MenA family. Type 1 subfamily.</text>
</comment>
<organism evidence="10 11">
    <name type="scientific">Turicimonas muris</name>
    <dbReference type="NCBI Taxonomy" id="1796652"/>
    <lineage>
        <taxon>Bacteria</taxon>
        <taxon>Pseudomonadati</taxon>
        <taxon>Pseudomonadota</taxon>
        <taxon>Betaproteobacteria</taxon>
        <taxon>Burkholderiales</taxon>
        <taxon>Sutterellaceae</taxon>
        <taxon>Turicimonas</taxon>
    </lineage>
</organism>
<comment type="pathway">
    <text evidence="8">Quinol/quinone metabolism; menaquinone biosynthesis; menaquinol from 1,4-dihydroxy-2-naphthoate: step 1/2.</text>
</comment>
<comment type="function">
    <text evidence="8">Conversion of 1,4-dihydroxy-2-naphthoate (DHNA) to demethylmenaquinone (DMK).</text>
</comment>
<evidence type="ECO:0000256" key="4">
    <source>
        <dbReference type="ARBA" id="ARBA00022679"/>
    </source>
</evidence>
<evidence type="ECO:0000256" key="5">
    <source>
        <dbReference type="ARBA" id="ARBA00022692"/>
    </source>
</evidence>
<evidence type="ECO:0000256" key="3">
    <source>
        <dbReference type="ARBA" id="ARBA00022475"/>
    </source>
</evidence>
<dbReference type="Pfam" id="PF01040">
    <property type="entry name" value="UbiA"/>
    <property type="match status" value="1"/>
</dbReference>
<dbReference type="InterPro" id="IPR004657">
    <property type="entry name" value="MenA"/>
</dbReference>
<proteinExistence type="inferred from homology"/>
<dbReference type="RefSeq" id="WP_084081553.1">
    <property type="nucleotide sequence ID" value="NZ_CAJTBZ010000016.1"/>
</dbReference>
<dbReference type="InterPro" id="IPR026046">
    <property type="entry name" value="UBIAD1"/>
</dbReference>
<dbReference type="UniPathway" id="UPA00079">
    <property type="reaction ID" value="UER00168"/>
</dbReference>
<evidence type="ECO:0000256" key="6">
    <source>
        <dbReference type="ARBA" id="ARBA00022989"/>
    </source>
</evidence>
<name>A0A227KPW8_9BURK</name>
<dbReference type="NCBIfam" id="TIGR00751">
    <property type="entry name" value="menA"/>
    <property type="match status" value="1"/>
</dbReference>
<feature type="transmembrane region" description="Helical" evidence="8">
    <location>
        <begin position="45"/>
        <end position="65"/>
    </location>
</feature>
<feature type="transmembrane region" description="Helical" evidence="8">
    <location>
        <begin position="100"/>
        <end position="117"/>
    </location>
</feature>
<protein>
    <recommendedName>
        <fullName evidence="8 9">1,4-dihydroxy-2-naphthoate octaprenyltransferase</fullName>
        <shortName evidence="8">DHNA-octaprenyltransferase</shortName>
        <ecNumber evidence="8 9">2.5.1.74</ecNumber>
    </recommendedName>
</protein>
<sequence>MKKNIKPHSLEAWLAFFRPKTLWIAAAPVLVGTGLALAFDGKFNFWIFLLTLLGAMTIQAMSNMVNDYAYNVRKAERSDRVGIPRATTEGWISMDAAKKMIGAMIVLACLFGIALIVIGGWAIALIAFLSILCGYCYMGGPKPIAYTPFGEFLVFLFYGLFAVGGTFWLQTLSFNILVLIPGTALGLIGAAVLFINNYRDVEHDLSVGRRTLAAVVGKKVGVFVYSCMIYIPFIIVGWLSIANHSYWPFLFILLALPRASFLPSILKKTQQADITFLMLRTIKLEVLFALLLTIAGIGVFYLTWPLGSLSASTIFAIPF</sequence>
<comment type="catalytic activity">
    <reaction evidence="8">
        <text>an all-trans-polyprenyl diphosphate + 1,4-dihydroxy-2-naphthoate + H(+) = a 2-demethylmenaquinol + CO2 + diphosphate</text>
        <dbReference type="Rhea" id="RHEA:26478"/>
        <dbReference type="Rhea" id="RHEA-COMP:9563"/>
        <dbReference type="Rhea" id="RHEA-COMP:9564"/>
        <dbReference type="ChEBI" id="CHEBI:11173"/>
        <dbReference type="ChEBI" id="CHEBI:15378"/>
        <dbReference type="ChEBI" id="CHEBI:16526"/>
        <dbReference type="ChEBI" id="CHEBI:33019"/>
        <dbReference type="ChEBI" id="CHEBI:55437"/>
        <dbReference type="ChEBI" id="CHEBI:58914"/>
        <dbReference type="EC" id="2.5.1.74"/>
    </reaction>
</comment>
<reference evidence="11" key="1">
    <citation type="submission" date="2017-05" db="EMBL/GenBank/DDBJ databases">
        <title>Improved OligoMM genomes.</title>
        <authorList>
            <person name="Garzetti D."/>
        </authorList>
    </citation>
    <scope>NUCLEOTIDE SEQUENCE [LARGE SCALE GENOMIC DNA]</scope>
    <source>
        <strain evidence="11">YL45</strain>
    </source>
</reference>
<feature type="transmembrane region" description="Helical" evidence="8">
    <location>
        <begin position="152"/>
        <end position="170"/>
    </location>
</feature>
<evidence type="ECO:0000256" key="2">
    <source>
        <dbReference type="ARBA" id="ARBA00022428"/>
    </source>
</evidence>
<keyword evidence="5 8" id="KW-0812">Transmembrane</keyword>
<evidence type="ECO:0000256" key="7">
    <source>
        <dbReference type="ARBA" id="ARBA00023136"/>
    </source>
</evidence>
<dbReference type="PANTHER" id="PTHR13929">
    <property type="entry name" value="1,4-DIHYDROXY-2-NAPHTHOATE OCTAPRENYLTRANSFERASE"/>
    <property type="match status" value="1"/>
</dbReference>
<keyword evidence="6 8" id="KW-1133">Transmembrane helix</keyword>
<feature type="transmembrane region" description="Helical" evidence="8">
    <location>
        <begin position="176"/>
        <end position="199"/>
    </location>
</feature>
<keyword evidence="7 8" id="KW-0472">Membrane</keyword>
<dbReference type="EMBL" id="NHMP01000002">
    <property type="protein sequence ID" value="OXE50189.1"/>
    <property type="molecule type" value="Genomic_DNA"/>
</dbReference>
<dbReference type="GO" id="GO:0042371">
    <property type="term" value="P:vitamin K biosynthetic process"/>
    <property type="evidence" value="ECO:0007669"/>
    <property type="project" value="TreeGrafter"/>
</dbReference>
<keyword evidence="3 8" id="KW-1003">Cell membrane</keyword>